<dbReference type="PANTHER" id="PTHR31151">
    <property type="entry name" value="PROLINE-TRNA LIGASE (DUF1680)"/>
    <property type="match status" value="1"/>
</dbReference>
<feature type="signal peptide" evidence="1">
    <location>
        <begin position="1"/>
        <end position="21"/>
    </location>
</feature>
<keyword evidence="1" id="KW-0732">Signal</keyword>
<dbReference type="PANTHER" id="PTHR31151:SF0">
    <property type="entry name" value="PROLINE-TRNA LIGASE (DUF1680)"/>
    <property type="match status" value="1"/>
</dbReference>
<proteinExistence type="predicted"/>
<feature type="domain" description="Non-reducing end beta-L-arabinofuranosidase-like GH127 catalytic" evidence="2">
    <location>
        <begin position="93"/>
        <end position="416"/>
    </location>
</feature>
<dbReference type="eggNOG" id="COG3533">
    <property type="taxonomic scope" value="Bacteria"/>
</dbReference>
<organism evidence="4 5">
    <name type="scientific">Odoribacter laneus YIT 12061</name>
    <dbReference type="NCBI Taxonomy" id="742817"/>
    <lineage>
        <taxon>Bacteria</taxon>
        <taxon>Pseudomonadati</taxon>
        <taxon>Bacteroidota</taxon>
        <taxon>Bacteroidia</taxon>
        <taxon>Bacteroidales</taxon>
        <taxon>Odoribacteraceae</taxon>
        <taxon>Odoribacter</taxon>
    </lineage>
</organism>
<dbReference type="InterPro" id="IPR049046">
    <property type="entry name" value="Beta-AFase-like_GH127_middle"/>
</dbReference>
<dbReference type="EMBL" id="ADMC01000017">
    <property type="protein sequence ID" value="EHP48738.1"/>
    <property type="molecule type" value="Genomic_DNA"/>
</dbReference>
<evidence type="ECO:0000259" key="3">
    <source>
        <dbReference type="Pfam" id="PF20736"/>
    </source>
</evidence>
<gene>
    <name evidence="4" type="ORF">HMPREF9449_01101</name>
</gene>
<dbReference type="Pfam" id="PF07944">
    <property type="entry name" value="Beta-AFase-like_GH127_cat"/>
    <property type="match status" value="1"/>
</dbReference>
<dbReference type="STRING" id="742817.HMPREF9449_01101"/>
<dbReference type="RefSeq" id="WP_009136249.1">
    <property type="nucleotide sequence ID" value="NZ_JH594596.1"/>
</dbReference>
<evidence type="ECO:0000313" key="4">
    <source>
        <dbReference type="EMBL" id="EHP48738.1"/>
    </source>
</evidence>
<dbReference type="GeneID" id="98068688"/>
<dbReference type="Proteomes" id="UP000004892">
    <property type="component" value="Unassembled WGS sequence"/>
</dbReference>
<comment type="caution">
    <text evidence="4">The sequence shown here is derived from an EMBL/GenBank/DDBJ whole genome shotgun (WGS) entry which is preliminary data.</text>
</comment>
<evidence type="ECO:0000259" key="2">
    <source>
        <dbReference type="Pfam" id="PF07944"/>
    </source>
</evidence>
<dbReference type="HOGENOM" id="CLU_016354_0_0_10"/>
<dbReference type="AlphaFoldDB" id="H1DFR5"/>
<sequence length="679" mass="79350">MMCLKFLSLLCMCVLSISMLGKENENTENYRNNRPPLFQKEYMELPLGSIKARGWLQEMLERQRKGATSQMDVLYPEVMGKRNGWLGGDGDQWERGPYWIDGLLPLAYLLEDDELKAKVQPWIEWTLASQQKNGFFGPDRDYGPEPGLQRTNSKDWWPRMVVLKILQQYYSATGDERVIAFMTQYFRYQWNTLPTVPLGNWTFWAEYRACDNLQAVYWLYNITGDAFLLDLGKLLHRQGYDYLDMFLYRDDLTRINTIHCVNLAQGIKEPVIYYQQETDERYLQAVKKAFKDIRQFHGQPQGMYGGDEALHGNNPTQGSELCSAVELMYSLEKMLEITADVQFADHLEKIAFNALPTQITDDFMARQYFQQPNQVMITRHKRNFDIDHGETDLVYGLLSGYPCCSSNMHQGWPKFTQNLWYATADKGMAALVYSPSVVRAKVADGQTVEIREETFYPMDDRINFSFHLLENKKKGVTFPLHLRIPAWCREARIEINGKLLKTAGGNRIEVITRHWKEEDQLTLVLPMQVTTDTWYENSIAVERGPLVYALKIGEKWEKKKVEEHQEKFGKFYYEVYPTTDWNYGLIDFNPAETEKVFRVEIDPEKQKLVFPWKLENAAIEIKVKARKIPQWQLYNETAGPQPYSRMYSVYPDALPDTEITLIPYGCTTLRITEFPIIRK</sequence>
<dbReference type="InterPro" id="IPR008928">
    <property type="entry name" value="6-hairpin_glycosidase_sf"/>
</dbReference>
<evidence type="ECO:0000313" key="5">
    <source>
        <dbReference type="Proteomes" id="UP000004892"/>
    </source>
</evidence>
<protein>
    <recommendedName>
        <fullName evidence="6">DUF1680 family protein</fullName>
    </recommendedName>
</protein>
<feature type="chain" id="PRO_5003548899" description="DUF1680 family protein" evidence="1">
    <location>
        <begin position="22"/>
        <end position="679"/>
    </location>
</feature>
<feature type="domain" description="Non-reducing end beta-L-arabinofuranosidase-like GH127 middle" evidence="3">
    <location>
        <begin position="432"/>
        <end position="527"/>
    </location>
</feature>
<evidence type="ECO:0008006" key="6">
    <source>
        <dbReference type="Google" id="ProtNLM"/>
    </source>
</evidence>
<dbReference type="SUPFAM" id="SSF48208">
    <property type="entry name" value="Six-hairpin glycosidases"/>
    <property type="match status" value="1"/>
</dbReference>
<name>H1DFR5_9BACT</name>
<dbReference type="Pfam" id="PF20736">
    <property type="entry name" value="Glyco_hydro127M"/>
    <property type="match status" value="1"/>
</dbReference>
<dbReference type="InterPro" id="IPR012878">
    <property type="entry name" value="Beta-AFase-like_GH127_cat"/>
</dbReference>
<accession>H1DFR5</accession>
<reference evidence="4 5" key="1">
    <citation type="submission" date="2012-01" db="EMBL/GenBank/DDBJ databases">
        <title>The Genome Sequence of Odoribacter laneus YIT 12061.</title>
        <authorList>
            <consortium name="The Broad Institute Genome Sequencing Platform"/>
            <person name="Earl A."/>
            <person name="Ward D."/>
            <person name="Feldgarden M."/>
            <person name="Gevers D."/>
            <person name="Morotomi M."/>
            <person name="Young S.K."/>
            <person name="Zeng Q."/>
            <person name="Gargeya S."/>
            <person name="Fitzgerald M."/>
            <person name="Haas B."/>
            <person name="Abouelleil A."/>
            <person name="Alvarado L."/>
            <person name="Arachchi H.M."/>
            <person name="Berlin A."/>
            <person name="Chapman S.B."/>
            <person name="Gearin G."/>
            <person name="Goldberg J."/>
            <person name="Griggs A."/>
            <person name="Gujja S."/>
            <person name="Hansen M."/>
            <person name="Heiman D."/>
            <person name="Howarth C."/>
            <person name="Larimer J."/>
            <person name="Lui A."/>
            <person name="MacDonald P.J.P."/>
            <person name="McCowen C."/>
            <person name="Montmayeur A."/>
            <person name="Murphy C."/>
            <person name="Neiman D."/>
            <person name="Pearson M."/>
            <person name="Priest M."/>
            <person name="Roberts A."/>
            <person name="Saif S."/>
            <person name="Shea T."/>
            <person name="Sisk P."/>
            <person name="Stolte C."/>
            <person name="Sykes S."/>
            <person name="Wortman J."/>
            <person name="Nusbaum C."/>
            <person name="Birren B."/>
        </authorList>
    </citation>
    <scope>NUCLEOTIDE SEQUENCE [LARGE SCALE GENOMIC DNA]</scope>
    <source>
        <strain evidence="4 5">YIT 12061</strain>
    </source>
</reference>
<keyword evidence="5" id="KW-1185">Reference proteome</keyword>
<dbReference type="PATRIC" id="fig|742817.3.peg.1168"/>
<dbReference type="GO" id="GO:0005975">
    <property type="term" value="P:carbohydrate metabolic process"/>
    <property type="evidence" value="ECO:0007669"/>
    <property type="project" value="InterPro"/>
</dbReference>
<evidence type="ECO:0000256" key="1">
    <source>
        <dbReference type="SAM" id="SignalP"/>
    </source>
</evidence>